<gene>
    <name evidence="3" type="ORF">ACERK3_17935</name>
</gene>
<dbReference type="SMART" id="SM00257">
    <property type="entry name" value="LysM"/>
    <property type="match status" value="2"/>
</dbReference>
<dbReference type="PANTHER" id="PTHR34700:SF4">
    <property type="entry name" value="PHAGE-LIKE ELEMENT PBSX PROTEIN XKDP"/>
    <property type="match status" value="1"/>
</dbReference>
<dbReference type="RefSeq" id="WP_425347078.1">
    <property type="nucleotide sequence ID" value="NZ_JBGUBD010000016.1"/>
</dbReference>
<organism evidence="3 4">
    <name type="scientific">Natronomicrosphaera hydrolytica</name>
    <dbReference type="NCBI Taxonomy" id="3242702"/>
    <lineage>
        <taxon>Bacteria</taxon>
        <taxon>Pseudomonadati</taxon>
        <taxon>Planctomycetota</taxon>
        <taxon>Phycisphaerae</taxon>
        <taxon>Phycisphaerales</taxon>
        <taxon>Phycisphaeraceae</taxon>
        <taxon>Natronomicrosphaera</taxon>
    </lineage>
</organism>
<reference evidence="3 4" key="1">
    <citation type="submission" date="2024-08" db="EMBL/GenBank/DDBJ databases">
        <title>Whole-genome sequencing of halo(alkali)philic microorganisms from hypersaline lakes.</title>
        <authorList>
            <person name="Sorokin D.Y."/>
            <person name="Merkel A.Y."/>
            <person name="Messina E."/>
            <person name="Yakimov M."/>
        </authorList>
    </citation>
    <scope>NUCLEOTIDE SEQUENCE [LARGE SCALE GENOMIC DNA]</scope>
    <source>
        <strain evidence="3 4">AB-hyl4</strain>
    </source>
</reference>
<keyword evidence="4" id="KW-1185">Reference proteome</keyword>
<protein>
    <submittedName>
        <fullName evidence="3">LysM peptidoglycan-binding domain-containing protein</fullName>
    </submittedName>
</protein>
<dbReference type="InterPro" id="IPR036779">
    <property type="entry name" value="LysM_dom_sf"/>
</dbReference>
<proteinExistence type="predicted"/>
<dbReference type="PANTHER" id="PTHR34700">
    <property type="entry name" value="POTASSIUM BINDING PROTEIN KBP"/>
    <property type="match status" value="1"/>
</dbReference>
<dbReference type="InterPro" id="IPR018392">
    <property type="entry name" value="LysM"/>
</dbReference>
<dbReference type="Gene3D" id="3.10.350.10">
    <property type="entry name" value="LysM domain"/>
    <property type="match status" value="2"/>
</dbReference>
<evidence type="ECO:0000256" key="1">
    <source>
        <dbReference type="SAM" id="MobiDB-lite"/>
    </source>
</evidence>
<evidence type="ECO:0000313" key="3">
    <source>
        <dbReference type="EMBL" id="MFA9480156.1"/>
    </source>
</evidence>
<dbReference type="SUPFAM" id="SSF54106">
    <property type="entry name" value="LysM domain"/>
    <property type="match status" value="1"/>
</dbReference>
<comment type="caution">
    <text evidence="3">The sequence shown here is derived from an EMBL/GenBank/DDBJ whole genome shotgun (WGS) entry which is preliminary data.</text>
</comment>
<dbReference type="Proteomes" id="UP001575105">
    <property type="component" value="Unassembled WGS sequence"/>
</dbReference>
<dbReference type="CDD" id="cd00118">
    <property type="entry name" value="LysM"/>
    <property type="match status" value="2"/>
</dbReference>
<feature type="region of interest" description="Disordered" evidence="1">
    <location>
        <begin position="28"/>
        <end position="200"/>
    </location>
</feature>
<dbReference type="Pfam" id="PF01476">
    <property type="entry name" value="LysM"/>
    <property type="match status" value="2"/>
</dbReference>
<feature type="domain" description="LysM" evidence="2">
    <location>
        <begin position="193"/>
        <end position="240"/>
    </location>
</feature>
<evidence type="ECO:0000313" key="4">
    <source>
        <dbReference type="Proteomes" id="UP001575105"/>
    </source>
</evidence>
<name>A0ABV4U9C4_9BACT</name>
<sequence>MTSSYKIALLAAGLLCVLVVGYYLVPDRTDDDNGEPTAAESSADDAGADRPASLVRRGSDSAGNQPGRRSAEPVDATPTFEDPAPDTSADDDDPGLPPSEDPGMTPSANDQPVIPVGRNGDSMRSNLFESLDVADAADEPGGTERSTAEREPESEPDPEPTAAEAEPEPTPAAEPERTTTSARNANAQQQTPQTYTVQSGDTLSSIANDLYGAERHWVDIARANPRVDPIRLRIGQELRLPADEVIERRSAASTDADLESPPGTLTHVVRPGETLTAIAHQHYNDSSRWRVIFNANRDKLGADPNRVTAGDELTIPPLPRN</sequence>
<feature type="region of interest" description="Disordered" evidence="1">
    <location>
        <begin position="300"/>
        <end position="321"/>
    </location>
</feature>
<dbReference type="PROSITE" id="PS51782">
    <property type="entry name" value="LYSM"/>
    <property type="match status" value="2"/>
</dbReference>
<dbReference type="EMBL" id="JBGUBD010000016">
    <property type="protein sequence ID" value="MFA9480156.1"/>
    <property type="molecule type" value="Genomic_DNA"/>
</dbReference>
<feature type="compositionally biased region" description="Polar residues" evidence="1">
    <location>
        <begin position="183"/>
        <end position="200"/>
    </location>
</feature>
<accession>A0ABV4U9C4</accession>
<dbReference type="InterPro" id="IPR052196">
    <property type="entry name" value="Bact_Kbp"/>
</dbReference>
<evidence type="ECO:0000259" key="2">
    <source>
        <dbReference type="PROSITE" id="PS51782"/>
    </source>
</evidence>
<feature type="domain" description="LysM" evidence="2">
    <location>
        <begin position="265"/>
        <end position="315"/>
    </location>
</feature>